<feature type="compositionally biased region" description="Low complexity" evidence="6">
    <location>
        <begin position="531"/>
        <end position="548"/>
    </location>
</feature>
<dbReference type="PANTHER" id="PTHR23301">
    <property type="entry name" value="CHITIN BINDING PERITROPHIN-A"/>
    <property type="match status" value="1"/>
</dbReference>
<dbReference type="GO" id="GO:0005576">
    <property type="term" value="C:extracellular region"/>
    <property type="evidence" value="ECO:0007669"/>
    <property type="project" value="InterPro"/>
</dbReference>
<organism evidence="8 9">
    <name type="scientific">Lingula anatina</name>
    <name type="common">Brachiopod</name>
    <name type="synonym">Lingula unguis</name>
    <dbReference type="NCBI Taxonomy" id="7574"/>
    <lineage>
        <taxon>Eukaryota</taxon>
        <taxon>Metazoa</taxon>
        <taxon>Spiralia</taxon>
        <taxon>Lophotrochozoa</taxon>
        <taxon>Brachiopoda</taxon>
        <taxon>Linguliformea</taxon>
        <taxon>Lingulata</taxon>
        <taxon>Lingulida</taxon>
        <taxon>Linguloidea</taxon>
        <taxon>Lingulidae</taxon>
        <taxon>Lingula</taxon>
    </lineage>
</organism>
<proteinExistence type="predicted"/>
<dbReference type="GO" id="GO:0008061">
    <property type="term" value="F:chitin binding"/>
    <property type="evidence" value="ECO:0007669"/>
    <property type="project" value="UniProtKB-KW"/>
</dbReference>
<feature type="domain" description="Chitin-binding type-2" evidence="7">
    <location>
        <begin position="354"/>
        <end position="413"/>
    </location>
</feature>
<keyword evidence="3" id="KW-0677">Repeat</keyword>
<feature type="domain" description="Chitin-binding type-2" evidence="7">
    <location>
        <begin position="460"/>
        <end position="519"/>
    </location>
</feature>
<keyword evidence="1" id="KW-0147">Chitin-binding</keyword>
<reference evidence="9" key="1">
    <citation type="submission" date="2025-08" db="UniProtKB">
        <authorList>
            <consortium name="RefSeq"/>
        </authorList>
    </citation>
    <scope>IDENTIFICATION</scope>
    <source>
        <tissue evidence="9">Gonads</tissue>
    </source>
</reference>
<dbReference type="InParanoid" id="A0A1S3I9P6"/>
<dbReference type="AlphaFoldDB" id="A0A1S3I9P6"/>
<dbReference type="Gene3D" id="3.20.20.80">
    <property type="entry name" value="Glycosidases"/>
    <property type="match status" value="2"/>
</dbReference>
<dbReference type="Proteomes" id="UP000085678">
    <property type="component" value="Unplaced"/>
</dbReference>
<feature type="domain" description="Chitin-binding type-2" evidence="7">
    <location>
        <begin position="46"/>
        <end position="105"/>
    </location>
</feature>
<dbReference type="InterPro" id="IPR051940">
    <property type="entry name" value="Chitin_bind-dev_reg"/>
</dbReference>
<dbReference type="OrthoDB" id="6020543at2759"/>
<feature type="domain" description="Chitin-binding type-2" evidence="7">
    <location>
        <begin position="564"/>
        <end position="622"/>
    </location>
</feature>
<dbReference type="KEGG" id="lak:106162231"/>
<sequence length="878" mass="96782">MELAKRAVNISQMATRIKQRMRSVAFWRTGVVILLLMQLPDSCAFFFSCEGRTEGMYPEPASCQYVYMCAQDTLIMNTTCPAGLYFNEEQHTCVPWEYADDVCFQNNSRKSFSCAEKTDGVHAHETNCIFHFTCRNQALVAFDRCEEDFYFNSITQTCEPYERSVITQCTRDYVRVGTPKGFDCSGKVKVFNPDPESCITYHMCFEGRFAETLNCSEGFYFHGDSEQCVPYNMLNGECNGAGERITPSTQKTKTEPVPTTTKTTTTTITTYSVTPDDITTPTTISPQAAPFNCAGRPDDYHYDHYNCSLYHLCLAGRYHSTGVCPERMSYDSERGCTVAELVPLSECVDGVRNNFNCADKEDDFFPDEITCKVYHLCTEGRLTDTVKCKGGQLFHAGEKTCVPPEFTIGQCEGDKRISHSLVTTIVSGTPLPSSTSGTTLLRDPTTVFTTTKLPPINQNLFNCTGKANGYYPDDISCSISYLCYEGALEEVNECQVGFYFSVPQSSCVPEEVTSNECQDGLRIETTSAQGPSLGPTRTATTTPPTTVTTTATTTTLLPSTLQPPINCTDADDLQADAFSCTVFHACHRGRYKASFVCPEGFYFSQTQMVCGPVEEVSDQCVGDVRVPDSESLNCTGVIEPTFLAHPSNCSFYHMCMNATVAQVFMCFGNTMYESLTAGCMPSSHVQEQCTEDGRRLSDFSWHNIESVSTTDPTTGLQSSGTTVPIATVTKPITGSERAITRPSTVSRTTGDGFWPSIMSRFHTTTTTTTTTKKAPDPATTKSPQTATKTTPKQSTFVESSAASTPPILQSTEITTETLTTTQEKVIKDGNDDQLNKKTRFRPNFVQRNAGCSTTKSDQSNVIIALALTIFALQLQTYR</sequence>
<evidence type="ECO:0000256" key="3">
    <source>
        <dbReference type="ARBA" id="ARBA00022737"/>
    </source>
</evidence>
<evidence type="ECO:0000256" key="6">
    <source>
        <dbReference type="SAM" id="MobiDB-lite"/>
    </source>
</evidence>
<dbReference type="SUPFAM" id="SSF57625">
    <property type="entry name" value="Invertebrate chitin-binding proteins"/>
    <property type="match status" value="8"/>
</dbReference>
<evidence type="ECO:0000313" key="9">
    <source>
        <dbReference type="RefSeq" id="XP_013394898.1"/>
    </source>
</evidence>
<name>A0A1S3I9P6_LINAN</name>
<feature type="domain" description="Chitin-binding type-2" evidence="7">
    <location>
        <begin position="111"/>
        <end position="171"/>
    </location>
</feature>
<dbReference type="SMART" id="SM00494">
    <property type="entry name" value="ChtBD2"/>
    <property type="match status" value="8"/>
</dbReference>
<evidence type="ECO:0000259" key="7">
    <source>
        <dbReference type="PROSITE" id="PS50940"/>
    </source>
</evidence>
<evidence type="ECO:0000256" key="1">
    <source>
        <dbReference type="ARBA" id="ARBA00022669"/>
    </source>
</evidence>
<feature type="compositionally biased region" description="Low complexity" evidence="6">
    <location>
        <begin position="765"/>
        <end position="795"/>
    </location>
</feature>
<dbReference type="PROSITE" id="PS50940">
    <property type="entry name" value="CHIT_BIND_II"/>
    <property type="match status" value="8"/>
</dbReference>
<dbReference type="PANTHER" id="PTHR23301:SF0">
    <property type="entry name" value="CHITIN-BINDING TYPE-2 DOMAIN-CONTAINING PROTEIN-RELATED"/>
    <property type="match status" value="1"/>
</dbReference>
<feature type="region of interest" description="Disordered" evidence="6">
    <location>
        <begin position="525"/>
        <end position="548"/>
    </location>
</feature>
<evidence type="ECO:0000313" key="8">
    <source>
        <dbReference type="Proteomes" id="UP000085678"/>
    </source>
</evidence>
<feature type="domain" description="Chitin-binding type-2" evidence="7">
    <location>
        <begin position="181"/>
        <end position="240"/>
    </location>
</feature>
<evidence type="ECO:0000256" key="4">
    <source>
        <dbReference type="ARBA" id="ARBA00023157"/>
    </source>
</evidence>
<accession>A0A1S3I9P6</accession>
<dbReference type="Pfam" id="PF01607">
    <property type="entry name" value="CBM_14"/>
    <property type="match status" value="4"/>
</dbReference>
<keyword evidence="5" id="KW-0325">Glycoprotein</keyword>
<keyword evidence="8" id="KW-1185">Reference proteome</keyword>
<feature type="region of interest" description="Disordered" evidence="6">
    <location>
        <begin position="765"/>
        <end position="806"/>
    </location>
</feature>
<keyword evidence="4" id="KW-1015">Disulfide bond</keyword>
<feature type="domain" description="Chitin-binding type-2" evidence="7">
    <location>
        <begin position="290"/>
        <end position="349"/>
    </location>
</feature>
<dbReference type="InterPro" id="IPR036508">
    <property type="entry name" value="Chitin-bd_dom_sf"/>
</dbReference>
<dbReference type="GeneID" id="106162231"/>
<feature type="domain" description="Chitin-binding type-2" evidence="7">
    <location>
        <begin position="631"/>
        <end position="691"/>
    </location>
</feature>
<evidence type="ECO:0000256" key="2">
    <source>
        <dbReference type="ARBA" id="ARBA00022729"/>
    </source>
</evidence>
<protein>
    <submittedName>
        <fullName evidence="9">Uncharacterized protein LOC106162231</fullName>
    </submittedName>
</protein>
<dbReference type="InterPro" id="IPR002557">
    <property type="entry name" value="Chitin-bd_dom"/>
</dbReference>
<dbReference type="RefSeq" id="XP_013394898.1">
    <property type="nucleotide sequence ID" value="XM_013539444.2"/>
</dbReference>
<keyword evidence="2" id="KW-0732">Signal</keyword>
<evidence type="ECO:0000256" key="5">
    <source>
        <dbReference type="ARBA" id="ARBA00023180"/>
    </source>
</evidence>
<gene>
    <name evidence="9" type="primary">LOC106162231</name>
</gene>